<name>A0A7S1J2Q6_9EUGL</name>
<sequence>MQASKMPSTDKKMSGWRLRVDGPGIKLSKAQWLQLAQVSLPYLSQDAIQQLFGACNMATGNNSYLMKGKFQECLVKSDQPKALVTQGRSGLPAAAPPAPAQQGGVQRGVKWWVWVLVGLGVLIFGIIIIAVVILARKKIEVKKIDWWLEGWEVGTGHGGFRYDIIIPSDF</sequence>
<keyword evidence="1" id="KW-0472">Membrane</keyword>
<accession>A0A7S1J2Q6</accession>
<proteinExistence type="predicted"/>
<keyword evidence="1" id="KW-1133">Transmembrane helix</keyword>
<reference evidence="2" key="1">
    <citation type="submission" date="2021-01" db="EMBL/GenBank/DDBJ databases">
        <authorList>
            <person name="Corre E."/>
            <person name="Pelletier E."/>
            <person name="Niang G."/>
            <person name="Scheremetjew M."/>
            <person name="Finn R."/>
            <person name="Kale V."/>
            <person name="Holt S."/>
            <person name="Cochrane G."/>
            <person name="Meng A."/>
            <person name="Brown T."/>
            <person name="Cohen L."/>
        </authorList>
    </citation>
    <scope>NUCLEOTIDE SEQUENCE</scope>
    <source>
        <strain evidence="2">NIES-381</strain>
    </source>
</reference>
<protein>
    <submittedName>
        <fullName evidence="2">Uncharacterized protein</fullName>
    </submittedName>
</protein>
<gene>
    <name evidence="2" type="ORF">EGYM00392_LOCUS41728</name>
</gene>
<dbReference type="EMBL" id="HBGA01112158">
    <property type="protein sequence ID" value="CAD9030588.1"/>
    <property type="molecule type" value="Transcribed_RNA"/>
</dbReference>
<organism evidence="2">
    <name type="scientific">Eutreptiella gymnastica</name>
    <dbReference type="NCBI Taxonomy" id="73025"/>
    <lineage>
        <taxon>Eukaryota</taxon>
        <taxon>Discoba</taxon>
        <taxon>Euglenozoa</taxon>
        <taxon>Euglenida</taxon>
        <taxon>Spirocuta</taxon>
        <taxon>Euglenophyceae</taxon>
        <taxon>Eutreptiales</taxon>
        <taxon>Eutreptiaceae</taxon>
        <taxon>Eutreptiella</taxon>
    </lineage>
</organism>
<feature type="transmembrane region" description="Helical" evidence="1">
    <location>
        <begin position="111"/>
        <end position="135"/>
    </location>
</feature>
<evidence type="ECO:0000256" key="1">
    <source>
        <dbReference type="SAM" id="Phobius"/>
    </source>
</evidence>
<dbReference type="AlphaFoldDB" id="A0A7S1J2Q6"/>
<evidence type="ECO:0000313" key="2">
    <source>
        <dbReference type="EMBL" id="CAD9030588.1"/>
    </source>
</evidence>
<keyword evidence="1" id="KW-0812">Transmembrane</keyword>